<dbReference type="GO" id="GO:0003677">
    <property type="term" value="F:DNA binding"/>
    <property type="evidence" value="ECO:0007669"/>
    <property type="project" value="InterPro"/>
</dbReference>
<dbReference type="PROSITE" id="PS50943">
    <property type="entry name" value="HTH_CROC1"/>
    <property type="match status" value="1"/>
</dbReference>
<protein>
    <submittedName>
        <fullName evidence="2">XRE family transcriptional regulator</fullName>
    </submittedName>
</protein>
<organism evidence="2 3">
    <name type="scientific">Francisella opportunistica</name>
    <dbReference type="NCBI Taxonomy" id="2016517"/>
    <lineage>
        <taxon>Bacteria</taxon>
        <taxon>Pseudomonadati</taxon>
        <taxon>Pseudomonadota</taxon>
        <taxon>Gammaproteobacteria</taxon>
        <taxon>Thiotrichales</taxon>
        <taxon>Francisellaceae</taxon>
        <taxon>Francisella</taxon>
    </lineage>
</organism>
<evidence type="ECO:0000313" key="2">
    <source>
        <dbReference type="EMBL" id="AXH29419.1"/>
    </source>
</evidence>
<name>A0A345JQ23_9GAMM</name>
<dbReference type="CDD" id="cd00093">
    <property type="entry name" value="HTH_XRE"/>
    <property type="match status" value="1"/>
</dbReference>
<dbReference type="AlphaFoldDB" id="A0A345JQ23"/>
<accession>A0A345JQ23</accession>
<sequence>MDIIQIGQEIANIRKSKKISQQKMSDDINISRTTISNIENGSVTDVGIKKIIRIIDYLGYEISFKEKSLFPVFEDLLNG</sequence>
<dbReference type="KEGG" id="foo:CGC45_01845"/>
<dbReference type="EMBL" id="CP022375">
    <property type="protein sequence ID" value="AXH29419.1"/>
    <property type="molecule type" value="Genomic_DNA"/>
</dbReference>
<evidence type="ECO:0000259" key="1">
    <source>
        <dbReference type="PROSITE" id="PS50943"/>
    </source>
</evidence>
<evidence type="ECO:0000313" key="3">
    <source>
        <dbReference type="Proteomes" id="UP000253862"/>
    </source>
</evidence>
<gene>
    <name evidence="2" type="ORF">CGC43_01860</name>
</gene>
<dbReference type="InterPro" id="IPR001387">
    <property type="entry name" value="Cro/C1-type_HTH"/>
</dbReference>
<dbReference type="Pfam" id="PF01381">
    <property type="entry name" value="HTH_3"/>
    <property type="match status" value="1"/>
</dbReference>
<dbReference type="Proteomes" id="UP000253862">
    <property type="component" value="Chromosome"/>
</dbReference>
<feature type="domain" description="HTH cro/C1-type" evidence="1">
    <location>
        <begin position="10"/>
        <end position="65"/>
    </location>
</feature>
<dbReference type="InterPro" id="IPR010982">
    <property type="entry name" value="Lambda_DNA-bd_dom_sf"/>
</dbReference>
<dbReference type="RefSeq" id="WP_071628706.1">
    <property type="nucleotide sequence ID" value="NZ_CP022375.1"/>
</dbReference>
<reference evidence="2 3" key="1">
    <citation type="submission" date="2017-07" db="EMBL/GenBank/DDBJ databases">
        <title>Complete genome sequences and comparative analysis of the novel pathogen Francisella opportunistica.</title>
        <authorList>
            <person name="Dietrich E.A."/>
            <person name="Kingry L.C."/>
            <person name="Petersen J.M."/>
        </authorList>
    </citation>
    <scope>NUCLEOTIDE SEQUENCE [LARGE SCALE GENOMIC DNA]</scope>
    <source>
        <strain evidence="2 3">14-2155</strain>
    </source>
</reference>
<dbReference type="Gene3D" id="1.10.260.40">
    <property type="entry name" value="lambda repressor-like DNA-binding domains"/>
    <property type="match status" value="1"/>
</dbReference>
<dbReference type="SUPFAM" id="SSF47413">
    <property type="entry name" value="lambda repressor-like DNA-binding domains"/>
    <property type="match status" value="1"/>
</dbReference>
<dbReference type="OrthoDB" id="6958906at2"/>
<keyword evidence="3" id="KW-1185">Reference proteome</keyword>
<proteinExistence type="predicted"/>
<dbReference type="SMART" id="SM00530">
    <property type="entry name" value="HTH_XRE"/>
    <property type="match status" value="1"/>
</dbReference>